<dbReference type="GeneID" id="36133296"/>
<reference evidence="18 19" key="1">
    <citation type="journal article" date="2011" name="Genome Biol. Evol.">
        <title>Comparative whole genome sequence analysis of the carcinogenic bacterial model pathogen Helicobacter felis.</title>
        <authorList>
            <person name="Arnold I.C."/>
            <person name="Zigova Z."/>
            <person name="Holden M."/>
            <person name="Lawley T.D."/>
            <person name="Rad R."/>
            <person name="Dougan G."/>
            <person name="Falkow S."/>
            <person name="Bentley S.D."/>
            <person name="Muller A."/>
        </authorList>
    </citation>
    <scope>NUCLEOTIDE SEQUENCE [LARGE SCALE GENOMIC DNA]</scope>
    <source>
        <strain evidence="19">ATCC 49179 / CCUG 28539 / NCTC 12436 / CS1</strain>
    </source>
</reference>
<dbReference type="InterPro" id="IPR014720">
    <property type="entry name" value="dsRBD_dom"/>
</dbReference>
<evidence type="ECO:0000256" key="10">
    <source>
        <dbReference type="ARBA" id="ARBA00022723"/>
    </source>
</evidence>
<dbReference type="InterPro" id="IPR036389">
    <property type="entry name" value="RNase_III_sf"/>
</dbReference>
<evidence type="ECO:0000259" key="16">
    <source>
        <dbReference type="PROSITE" id="PS50137"/>
    </source>
</evidence>
<dbReference type="GO" id="GO:0004525">
    <property type="term" value="F:ribonuclease III activity"/>
    <property type="evidence" value="ECO:0007669"/>
    <property type="project" value="UniProtKB-UniRule"/>
</dbReference>
<dbReference type="PROSITE" id="PS50137">
    <property type="entry name" value="DS_RBD"/>
    <property type="match status" value="1"/>
</dbReference>
<evidence type="ECO:0000256" key="9">
    <source>
        <dbReference type="ARBA" id="ARBA00022722"/>
    </source>
</evidence>
<dbReference type="HOGENOM" id="CLU_000907_1_3_7"/>
<feature type="binding site" evidence="15">
    <location>
        <position position="111"/>
    </location>
    <ligand>
        <name>Mg(2+)</name>
        <dbReference type="ChEBI" id="CHEBI:18420"/>
    </ligand>
</feature>
<dbReference type="GO" id="GO:0005737">
    <property type="term" value="C:cytoplasm"/>
    <property type="evidence" value="ECO:0007669"/>
    <property type="project" value="UniProtKB-SubCell"/>
</dbReference>
<feature type="binding site" evidence="15">
    <location>
        <position position="114"/>
    </location>
    <ligand>
        <name>Mg(2+)</name>
        <dbReference type="ChEBI" id="CHEBI:18420"/>
    </ligand>
</feature>
<dbReference type="OrthoDB" id="9805026at2"/>
<dbReference type="GO" id="GO:0006397">
    <property type="term" value="P:mRNA processing"/>
    <property type="evidence" value="ECO:0007669"/>
    <property type="project" value="UniProtKB-UniRule"/>
</dbReference>
<dbReference type="SUPFAM" id="SSF54768">
    <property type="entry name" value="dsRNA-binding domain-like"/>
    <property type="match status" value="1"/>
</dbReference>
<keyword evidence="19" id="KW-1185">Reference proteome</keyword>
<protein>
    <recommendedName>
        <fullName evidence="15">Ribonuclease 3</fullName>
        <ecNumber evidence="15">3.1.26.3</ecNumber>
    </recommendedName>
    <alternativeName>
        <fullName evidence="15">Ribonuclease III</fullName>
        <shortName evidence="15">RNase III</shortName>
    </alternativeName>
</protein>
<dbReference type="AlphaFoldDB" id="E7ABX9"/>
<dbReference type="CDD" id="cd10845">
    <property type="entry name" value="DSRM_RNAse_III_family"/>
    <property type="match status" value="1"/>
</dbReference>
<evidence type="ECO:0000256" key="5">
    <source>
        <dbReference type="ARBA" id="ARBA00022490"/>
    </source>
</evidence>
<keyword evidence="5 15" id="KW-0963">Cytoplasm</keyword>
<evidence type="ECO:0000256" key="14">
    <source>
        <dbReference type="ARBA" id="ARBA00022884"/>
    </source>
</evidence>
<feature type="active site" evidence="15">
    <location>
        <position position="114"/>
    </location>
</feature>
<evidence type="ECO:0000256" key="15">
    <source>
        <dbReference type="HAMAP-Rule" id="MF_00104"/>
    </source>
</evidence>
<dbReference type="NCBIfam" id="TIGR02191">
    <property type="entry name" value="RNaseIII"/>
    <property type="match status" value="1"/>
</dbReference>
<evidence type="ECO:0000313" key="18">
    <source>
        <dbReference type="EMBL" id="CBY82948.1"/>
    </source>
</evidence>
<dbReference type="SUPFAM" id="SSF69065">
    <property type="entry name" value="RNase III domain-like"/>
    <property type="match status" value="1"/>
</dbReference>
<dbReference type="Pfam" id="PF00035">
    <property type="entry name" value="dsrm"/>
    <property type="match status" value="1"/>
</dbReference>
<dbReference type="Proteomes" id="UP000007934">
    <property type="component" value="Chromosome"/>
</dbReference>
<evidence type="ECO:0000256" key="7">
    <source>
        <dbReference type="ARBA" id="ARBA00022664"/>
    </source>
</evidence>
<keyword evidence="10 15" id="KW-0479">Metal-binding</keyword>
<evidence type="ECO:0000256" key="11">
    <source>
        <dbReference type="ARBA" id="ARBA00022759"/>
    </source>
</evidence>
<dbReference type="GO" id="GO:0042802">
    <property type="term" value="F:identical protein binding"/>
    <property type="evidence" value="ECO:0007669"/>
    <property type="project" value="UniProtKB-ARBA"/>
</dbReference>
<dbReference type="InterPro" id="IPR000999">
    <property type="entry name" value="RNase_III_dom"/>
</dbReference>
<dbReference type="GO" id="GO:0006364">
    <property type="term" value="P:rRNA processing"/>
    <property type="evidence" value="ECO:0007669"/>
    <property type="project" value="UniProtKB-UniRule"/>
</dbReference>
<dbReference type="FunFam" id="1.10.1520.10:FF:000001">
    <property type="entry name" value="Ribonuclease 3"/>
    <property type="match status" value="1"/>
</dbReference>
<comment type="subcellular location">
    <subcellularLocation>
        <location evidence="2 15">Cytoplasm</location>
    </subcellularLocation>
</comment>
<feature type="domain" description="DRBM" evidence="16">
    <location>
        <begin position="152"/>
        <end position="221"/>
    </location>
</feature>
<dbReference type="GO" id="GO:0003725">
    <property type="term" value="F:double-stranded RNA binding"/>
    <property type="evidence" value="ECO:0007669"/>
    <property type="project" value="TreeGrafter"/>
</dbReference>
<evidence type="ECO:0000256" key="3">
    <source>
        <dbReference type="ARBA" id="ARBA00010183"/>
    </source>
</evidence>
<keyword evidence="12 15" id="KW-0378">Hydrolase</keyword>
<dbReference type="HAMAP" id="MF_00104">
    <property type="entry name" value="RNase_III"/>
    <property type="match status" value="1"/>
</dbReference>
<dbReference type="PROSITE" id="PS00517">
    <property type="entry name" value="RNASE_3_1"/>
    <property type="match status" value="1"/>
</dbReference>
<keyword evidence="13 15" id="KW-0460">Magnesium</keyword>
<comment type="subunit">
    <text evidence="4 15">Homodimer.</text>
</comment>
<dbReference type="FunFam" id="3.30.160.20:FF:000003">
    <property type="entry name" value="Ribonuclease 3"/>
    <property type="match status" value="1"/>
</dbReference>
<dbReference type="RefSeq" id="WP_013469314.1">
    <property type="nucleotide sequence ID" value="NC_014810.2"/>
</dbReference>
<evidence type="ECO:0000256" key="13">
    <source>
        <dbReference type="ARBA" id="ARBA00022842"/>
    </source>
</evidence>
<feature type="domain" description="RNase III" evidence="17">
    <location>
        <begin position="2"/>
        <end position="125"/>
    </location>
</feature>
<comment type="similarity">
    <text evidence="3">Belongs to the ribonuclease III family.</text>
</comment>
<dbReference type="EC" id="3.1.26.3" evidence="15"/>
<proteinExistence type="inferred from homology"/>
<comment type="catalytic activity">
    <reaction evidence="1 15">
        <text>Endonucleolytic cleavage to 5'-phosphomonoester.</text>
        <dbReference type="EC" id="3.1.26.3"/>
    </reaction>
</comment>
<dbReference type="SMART" id="SM00358">
    <property type="entry name" value="DSRM"/>
    <property type="match status" value="1"/>
</dbReference>
<feature type="binding site" evidence="15">
    <location>
        <position position="38"/>
    </location>
    <ligand>
        <name>Mg(2+)</name>
        <dbReference type="ChEBI" id="CHEBI:18420"/>
    </ligand>
</feature>
<dbReference type="GO" id="GO:0046872">
    <property type="term" value="F:metal ion binding"/>
    <property type="evidence" value="ECO:0007669"/>
    <property type="project" value="UniProtKB-KW"/>
</dbReference>
<dbReference type="EMBL" id="FQ670179">
    <property type="protein sequence ID" value="CBY82948.1"/>
    <property type="molecule type" value="Genomic_DNA"/>
</dbReference>
<dbReference type="Gene3D" id="3.30.160.20">
    <property type="match status" value="1"/>
</dbReference>
<dbReference type="Gene3D" id="1.10.1520.10">
    <property type="entry name" value="Ribonuclease III domain"/>
    <property type="match status" value="1"/>
</dbReference>
<evidence type="ECO:0000256" key="12">
    <source>
        <dbReference type="ARBA" id="ARBA00022801"/>
    </source>
</evidence>
<dbReference type="PROSITE" id="PS50142">
    <property type="entry name" value="RNASE_3_2"/>
    <property type="match status" value="1"/>
</dbReference>
<evidence type="ECO:0000256" key="2">
    <source>
        <dbReference type="ARBA" id="ARBA00004496"/>
    </source>
</evidence>
<evidence type="ECO:0000256" key="6">
    <source>
        <dbReference type="ARBA" id="ARBA00022552"/>
    </source>
</evidence>
<evidence type="ECO:0000256" key="8">
    <source>
        <dbReference type="ARBA" id="ARBA00022694"/>
    </source>
</evidence>
<dbReference type="GO" id="GO:0010468">
    <property type="term" value="P:regulation of gene expression"/>
    <property type="evidence" value="ECO:0007669"/>
    <property type="project" value="TreeGrafter"/>
</dbReference>
<keyword evidence="6 15" id="KW-0698">rRNA processing</keyword>
<keyword evidence="15" id="KW-0699">rRNA-binding</keyword>
<accession>E7ABX9</accession>
<evidence type="ECO:0000256" key="1">
    <source>
        <dbReference type="ARBA" id="ARBA00000109"/>
    </source>
</evidence>
<comment type="cofactor">
    <cofactor evidence="15">
        <name>Mg(2+)</name>
        <dbReference type="ChEBI" id="CHEBI:18420"/>
    </cofactor>
</comment>
<name>E7ABX9_HELFC</name>
<feature type="active site" evidence="15">
    <location>
        <position position="42"/>
    </location>
</feature>
<dbReference type="PANTHER" id="PTHR11207:SF0">
    <property type="entry name" value="RIBONUCLEASE 3"/>
    <property type="match status" value="1"/>
</dbReference>
<sequence length="225" mass="25529">MLEKLQERLAYHFQDMNLLQQALTHKSTKTPHNNERLEFLGDAVLDLVVAEILYARFADLQEGDLSKMRASLVNEKAFFKLASFLQLQDCILISPAEANNHGHTKPSILANAFEALMGAIYLESGLEPIKTLMTRFLDHVYPDLSLQSTFMDYKSALQELTQARFKVVPTYTLKSESGPDHAKQFEMQIFILDKLYGTCTAKSKKEAQQLCAQMAYQQLRMEGSA</sequence>
<gene>
    <name evidence="15 18" type="primary">rnc</name>
    <name evidence="18" type="ordered locus">Hfelis_08640</name>
</gene>
<keyword evidence="11 15" id="KW-0255">Endonuclease</keyword>
<keyword evidence="14 15" id="KW-0694">RNA-binding</keyword>
<evidence type="ECO:0000256" key="4">
    <source>
        <dbReference type="ARBA" id="ARBA00011738"/>
    </source>
</evidence>
<dbReference type="KEGG" id="hfe:HFELIS_08640"/>
<dbReference type="GO" id="GO:0008033">
    <property type="term" value="P:tRNA processing"/>
    <property type="evidence" value="ECO:0007669"/>
    <property type="project" value="UniProtKB-KW"/>
</dbReference>
<dbReference type="Pfam" id="PF14622">
    <property type="entry name" value="Ribonucleas_3_3"/>
    <property type="match status" value="1"/>
</dbReference>
<evidence type="ECO:0000259" key="17">
    <source>
        <dbReference type="PROSITE" id="PS50142"/>
    </source>
</evidence>
<keyword evidence="9 15" id="KW-0540">Nuclease</keyword>
<organism evidence="18 19">
    <name type="scientific">Helicobacter felis (strain ATCC 49179 / CCUG 28539 / NCTC 12436 / CS1)</name>
    <dbReference type="NCBI Taxonomy" id="936155"/>
    <lineage>
        <taxon>Bacteria</taxon>
        <taxon>Pseudomonadati</taxon>
        <taxon>Campylobacterota</taxon>
        <taxon>Epsilonproteobacteria</taxon>
        <taxon>Campylobacterales</taxon>
        <taxon>Helicobacteraceae</taxon>
        <taxon>Helicobacter</taxon>
    </lineage>
</organism>
<dbReference type="SMART" id="SM00535">
    <property type="entry name" value="RIBOc"/>
    <property type="match status" value="1"/>
</dbReference>
<evidence type="ECO:0000313" key="19">
    <source>
        <dbReference type="Proteomes" id="UP000007934"/>
    </source>
</evidence>
<comment type="function">
    <text evidence="15">Digests double-stranded RNA. Involved in the processing of primary rRNA transcript to yield the immediate precursors to the large and small rRNAs (23S and 16S). Processes some mRNAs, and tRNAs when they are encoded in the rRNA operon. Processes pre-crRNA and tracrRNA of type II CRISPR loci if present in the organism.</text>
</comment>
<keyword evidence="8 15" id="KW-0819">tRNA processing</keyword>
<dbReference type="STRING" id="936155.HFELIS_08640"/>
<dbReference type="InterPro" id="IPR011907">
    <property type="entry name" value="RNase_III"/>
</dbReference>
<keyword evidence="7 15" id="KW-0507">mRNA processing</keyword>
<dbReference type="GO" id="GO:0019843">
    <property type="term" value="F:rRNA binding"/>
    <property type="evidence" value="ECO:0007669"/>
    <property type="project" value="UniProtKB-KW"/>
</dbReference>
<dbReference type="PANTHER" id="PTHR11207">
    <property type="entry name" value="RIBONUCLEASE III"/>
    <property type="match status" value="1"/>
</dbReference>
<dbReference type="eggNOG" id="COG0571">
    <property type="taxonomic scope" value="Bacteria"/>
</dbReference>
<dbReference type="CDD" id="cd00593">
    <property type="entry name" value="RIBOc"/>
    <property type="match status" value="1"/>
</dbReference>